<gene>
    <name evidence="2" type="ORF">BPAG_LOCUS11725</name>
</gene>
<dbReference type="EMBL" id="UZAD01013245">
    <property type="protein sequence ID" value="VDN92911.1"/>
    <property type="molecule type" value="Genomic_DNA"/>
</dbReference>
<keyword evidence="3" id="KW-1185">Reference proteome</keyword>
<protein>
    <submittedName>
        <fullName evidence="2 4">Uncharacterized protein</fullName>
    </submittedName>
</protein>
<evidence type="ECO:0000313" key="4">
    <source>
        <dbReference type="WBParaSite" id="BPAG_0001176301-mRNA-1"/>
    </source>
</evidence>
<reference evidence="4" key="1">
    <citation type="submission" date="2017-02" db="UniProtKB">
        <authorList>
            <consortium name="WormBaseParasite"/>
        </authorList>
    </citation>
    <scope>IDENTIFICATION</scope>
</reference>
<dbReference type="AlphaFoldDB" id="A0A0N4TSS7"/>
<dbReference type="WBParaSite" id="BPAG_0001176301-mRNA-1">
    <property type="protein sequence ID" value="BPAG_0001176301-mRNA-1"/>
    <property type="gene ID" value="BPAG_0001176301"/>
</dbReference>
<reference evidence="2 3" key="2">
    <citation type="submission" date="2018-11" db="EMBL/GenBank/DDBJ databases">
        <authorList>
            <consortium name="Pathogen Informatics"/>
        </authorList>
    </citation>
    <scope>NUCLEOTIDE SEQUENCE [LARGE SCALE GENOMIC DNA]</scope>
</reference>
<feature type="compositionally biased region" description="Polar residues" evidence="1">
    <location>
        <begin position="11"/>
        <end position="21"/>
    </location>
</feature>
<sequence length="111" mass="12168">MNVCGDDDNTHQTVPSSSSDCVRSPPQHYPQGTLAYCRRATACHAGVQTAKRTTTTTTTTATTTTTIIIIKTPEELNECCSESYREFGMKLYVNRRQEVLFGRGSSETSAP</sequence>
<feature type="region of interest" description="Disordered" evidence="1">
    <location>
        <begin position="1"/>
        <end position="26"/>
    </location>
</feature>
<evidence type="ECO:0000256" key="1">
    <source>
        <dbReference type="SAM" id="MobiDB-lite"/>
    </source>
</evidence>
<evidence type="ECO:0000313" key="2">
    <source>
        <dbReference type="EMBL" id="VDN92911.1"/>
    </source>
</evidence>
<evidence type="ECO:0000313" key="3">
    <source>
        <dbReference type="Proteomes" id="UP000278627"/>
    </source>
</evidence>
<dbReference type="Proteomes" id="UP000278627">
    <property type="component" value="Unassembled WGS sequence"/>
</dbReference>
<name>A0A0N4TSS7_BRUPA</name>
<organism evidence="4">
    <name type="scientific">Brugia pahangi</name>
    <name type="common">Filarial nematode worm</name>
    <dbReference type="NCBI Taxonomy" id="6280"/>
    <lineage>
        <taxon>Eukaryota</taxon>
        <taxon>Metazoa</taxon>
        <taxon>Ecdysozoa</taxon>
        <taxon>Nematoda</taxon>
        <taxon>Chromadorea</taxon>
        <taxon>Rhabditida</taxon>
        <taxon>Spirurina</taxon>
        <taxon>Spiruromorpha</taxon>
        <taxon>Filarioidea</taxon>
        <taxon>Onchocercidae</taxon>
        <taxon>Brugia</taxon>
    </lineage>
</organism>
<proteinExistence type="predicted"/>
<accession>A0A0N4TSS7</accession>